<reference evidence="2 3" key="1">
    <citation type="journal article" date="2014" name="PLoS ONE">
        <title>Global Analysis of Gene Expression Profiles in Physic Nut (Jatropha curcas L.) Seedlings Exposed to Salt Stress.</title>
        <authorList>
            <person name="Zhang L."/>
            <person name="Zhang C."/>
            <person name="Wu P."/>
            <person name="Chen Y."/>
            <person name="Li M."/>
            <person name="Jiang H."/>
            <person name="Wu G."/>
        </authorList>
    </citation>
    <scope>NUCLEOTIDE SEQUENCE [LARGE SCALE GENOMIC DNA]</scope>
    <source>
        <strain evidence="3">cv. GZQX0401</strain>
        <tissue evidence="2">Young leaves</tissue>
    </source>
</reference>
<dbReference type="AlphaFoldDB" id="A0A067KPS8"/>
<sequence length="103" mass="11572">MSRASSSAQPPVPPSLPFIPSSSTPFPGPVESSPVLQSPTALASSEPRNKISLKHFVWEEAITAMLKVAWEKLCTLRYADFTYRMRKSGKKQQCMSQEIWESW</sequence>
<feature type="compositionally biased region" description="Polar residues" evidence="1">
    <location>
        <begin position="34"/>
        <end position="43"/>
    </location>
</feature>
<evidence type="ECO:0000256" key="1">
    <source>
        <dbReference type="SAM" id="MobiDB-lite"/>
    </source>
</evidence>
<evidence type="ECO:0000313" key="2">
    <source>
        <dbReference type="EMBL" id="KDP34280.1"/>
    </source>
</evidence>
<protein>
    <submittedName>
        <fullName evidence="2">Uncharacterized protein</fullName>
    </submittedName>
</protein>
<feature type="region of interest" description="Disordered" evidence="1">
    <location>
        <begin position="1"/>
        <end position="45"/>
    </location>
</feature>
<accession>A0A067KPS8</accession>
<gene>
    <name evidence="2" type="ORF">JCGZ_12809</name>
</gene>
<evidence type="ECO:0000313" key="3">
    <source>
        <dbReference type="Proteomes" id="UP000027138"/>
    </source>
</evidence>
<keyword evidence="3" id="KW-1185">Reference proteome</keyword>
<proteinExistence type="predicted"/>
<dbReference type="Proteomes" id="UP000027138">
    <property type="component" value="Unassembled WGS sequence"/>
</dbReference>
<name>A0A067KPS8_JATCU</name>
<dbReference type="EMBL" id="KK914536">
    <property type="protein sequence ID" value="KDP34280.1"/>
    <property type="molecule type" value="Genomic_DNA"/>
</dbReference>
<organism evidence="2 3">
    <name type="scientific">Jatropha curcas</name>
    <name type="common">Barbados nut</name>
    <dbReference type="NCBI Taxonomy" id="180498"/>
    <lineage>
        <taxon>Eukaryota</taxon>
        <taxon>Viridiplantae</taxon>
        <taxon>Streptophyta</taxon>
        <taxon>Embryophyta</taxon>
        <taxon>Tracheophyta</taxon>
        <taxon>Spermatophyta</taxon>
        <taxon>Magnoliopsida</taxon>
        <taxon>eudicotyledons</taxon>
        <taxon>Gunneridae</taxon>
        <taxon>Pentapetalae</taxon>
        <taxon>rosids</taxon>
        <taxon>fabids</taxon>
        <taxon>Malpighiales</taxon>
        <taxon>Euphorbiaceae</taxon>
        <taxon>Crotonoideae</taxon>
        <taxon>Jatropheae</taxon>
        <taxon>Jatropha</taxon>
    </lineage>
</organism>